<accession>A0A7J7UCK3</accession>
<dbReference type="AlphaFoldDB" id="A0A7J7UCK3"/>
<evidence type="ECO:0000313" key="2">
    <source>
        <dbReference type="Proteomes" id="UP000527355"/>
    </source>
</evidence>
<protein>
    <submittedName>
        <fullName evidence="1">Uncharacterized protein</fullName>
    </submittedName>
</protein>
<keyword evidence="2" id="KW-1185">Reference proteome</keyword>
<comment type="caution">
    <text evidence="1">The sequence shown here is derived from an EMBL/GenBank/DDBJ whole genome shotgun (WGS) entry which is preliminary data.</text>
</comment>
<evidence type="ECO:0000313" key="1">
    <source>
        <dbReference type="EMBL" id="KAF6310657.1"/>
    </source>
</evidence>
<sequence length="133" mass="15361">MLLFDTKRLLKYQIYQVVVEKKWYEHISLLYSFSSKYPENYSMENNERTLKPGEKQVDWSGTSELEGHPCGQPPGFSVYLPCTLDWVQGGLQPQNTNKRSLFPLTKGPEKGKLNRDLVGISSPSPITWHRWAV</sequence>
<dbReference type="EMBL" id="JABWUV010000013">
    <property type="protein sequence ID" value="KAF6310657.1"/>
    <property type="molecule type" value="Genomic_DNA"/>
</dbReference>
<proteinExistence type="predicted"/>
<name>A0A7J7UCK3_MYOMY</name>
<organism evidence="1 2">
    <name type="scientific">Myotis myotis</name>
    <name type="common">Greater mouse-eared bat</name>
    <name type="synonym">Vespertilio myotis</name>
    <dbReference type="NCBI Taxonomy" id="51298"/>
    <lineage>
        <taxon>Eukaryota</taxon>
        <taxon>Metazoa</taxon>
        <taxon>Chordata</taxon>
        <taxon>Craniata</taxon>
        <taxon>Vertebrata</taxon>
        <taxon>Euteleostomi</taxon>
        <taxon>Mammalia</taxon>
        <taxon>Eutheria</taxon>
        <taxon>Laurasiatheria</taxon>
        <taxon>Chiroptera</taxon>
        <taxon>Yangochiroptera</taxon>
        <taxon>Vespertilionidae</taxon>
        <taxon>Myotis</taxon>
    </lineage>
</organism>
<reference evidence="1 2" key="1">
    <citation type="journal article" date="2020" name="Nature">
        <title>Six reference-quality genomes reveal evolution of bat adaptations.</title>
        <authorList>
            <person name="Jebb D."/>
            <person name="Huang Z."/>
            <person name="Pippel M."/>
            <person name="Hughes G.M."/>
            <person name="Lavrichenko K."/>
            <person name="Devanna P."/>
            <person name="Winkler S."/>
            <person name="Jermiin L.S."/>
            <person name="Skirmuntt E.C."/>
            <person name="Katzourakis A."/>
            <person name="Burkitt-Gray L."/>
            <person name="Ray D.A."/>
            <person name="Sullivan K.A.M."/>
            <person name="Roscito J.G."/>
            <person name="Kirilenko B.M."/>
            <person name="Davalos L.M."/>
            <person name="Corthals A.P."/>
            <person name="Power M.L."/>
            <person name="Jones G."/>
            <person name="Ransome R.D."/>
            <person name="Dechmann D.K.N."/>
            <person name="Locatelli A.G."/>
            <person name="Puechmaille S.J."/>
            <person name="Fedrigo O."/>
            <person name="Jarvis E.D."/>
            <person name="Hiller M."/>
            <person name="Vernes S.C."/>
            <person name="Myers E.W."/>
            <person name="Teeling E.C."/>
        </authorList>
    </citation>
    <scope>NUCLEOTIDE SEQUENCE [LARGE SCALE GENOMIC DNA]</scope>
    <source>
        <strain evidence="1">MMyoMyo1</strain>
        <tissue evidence="1">Flight muscle</tissue>
    </source>
</reference>
<dbReference type="Proteomes" id="UP000527355">
    <property type="component" value="Unassembled WGS sequence"/>
</dbReference>
<gene>
    <name evidence="1" type="ORF">mMyoMyo1_008721</name>
</gene>